<feature type="region of interest" description="Disordered" evidence="1">
    <location>
        <begin position="195"/>
        <end position="290"/>
    </location>
</feature>
<keyword evidence="2" id="KW-1133">Transmembrane helix</keyword>
<feature type="transmembrane region" description="Helical" evidence="2">
    <location>
        <begin position="289"/>
        <end position="310"/>
    </location>
</feature>
<keyword evidence="2" id="KW-0472">Membrane</keyword>
<dbReference type="EMBL" id="JARULZ010000001">
    <property type="protein sequence ID" value="MEH0635066.1"/>
    <property type="molecule type" value="Genomic_DNA"/>
</dbReference>
<reference evidence="4" key="1">
    <citation type="submission" date="2023-04" db="EMBL/GenBank/DDBJ databases">
        <title>Genomic diversity of scab-causing Streptomyces spp. in the province of Quebec, Canada.</title>
        <authorList>
            <person name="Biessy A."/>
            <person name="Cadieux M."/>
            <person name="Ciotola M."/>
            <person name="Filion M."/>
        </authorList>
    </citation>
    <scope>NUCLEOTIDE SEQUENCE</scope>
    <source>
        <strain evidence="4">B21-115</strain>
    </source>
</reference>
<keyword evidence="5" id="KW-1185">Reference proteome</keyword>
<feature type="compositionally biased region" description="Low complexity" evidence="1">
    <location>
        <begin position="253"/>
        <end position="273"/>
    </location>
</feature>
<feature type="chain" id="PRO_5046081752" evidence="3">
    <location>
        <begin position="33"/>
        <end position="320"/>
    </location>
</feature>
<evidence type="ECO:0000256" key="3">
    <source>
        <dbReference type="SAM" id="SignalP"/>
    </source>
</evidence>
<feature type="compositionally biased region" description="Low complexity" evidence="1">
    <location>
        <begin position="217"/>
        <end position="226"/>
    </location>
</feature>
<dbReference type="Proteomes" id="UP001310290">
    <property type="component" value="Unassembled WGS sequence"/>
</dbReference>
<evidence type="ECO:0000313" key="5">
    <source>
        <dbReference type="Proteomes" id="UP001310290"/>
    </source>
</evidence>
<proteinExistence type="predicted"/>
<evidence type="ECO:0000313" key="4">
    <source>
        <dbReference type="EMBL" id="MEH0635066.1"/>
    </source>
</evidence>
<keyword evidence="3" id="KW-0732">Signal</keyword>
<protein>
    <submittedName>
        <fullName evidence="4">LAETG motif-containing sortase-dependent surface protein</fullName>
    </submittedName>
</protein>
<sequence length="320" mass="32780">MSIVRRVIVTRMVGTGIAALALSAAVSAPAFAQDTPGGEGWGKKSYAPGQGAGTPTETDRCEFSLDGVKFADWVKLDEQNLKPTEDGKVHIKVRAASDATTCTVSLASYLAHGPTFATSGEQVLVDFDTVTVAQGATDSLDIAVPDAGCYGQVDLYRGKVKFDGKLDAKDGFEHGDVPKGPDRPVIKDKLIAAWNGGTKDCTTEQPPAEENPPAEEQPPGGDQPPAEEQPPADEKPPADTTPPADDKPPADAPPKAESPSPSPSDSTPGAATPNGGEPGDLAETGGGNAIPIAMGAAGLVAAGGVIFVMTRRKSTNRTAS</sequence>
<name>A0ABU8AN07_9ACTN</name>
<gene>
    <name evidence="4" type="ORF">QBA35_17290</name>
</gene>
<feature type="region of interest" description="Disordered" evidence="1">
    <location>
        <begin position="33"/>
        <end position="58"/>
    </location>
</feature>
<accession>A0ABU8AN07</accession>
<feature type="signal peptide" evidence="3">
    <location>
        <begin position="1"/>
        <end position="32"/>
    </location>
</feature>
<dbReference type="NCBIfam" id="NF041528">
    <property type="entry name" value="strep_LAETG"/>
    <property type="match status" value="1"/>
</dbReference>
<keyword evidence="2" id="KW-0812">Transmembrane</keyword>
<comment type="caution">
    <text evidence="4">The sequence shown here is derived from an EMBL/GenBank/DDBJ whole genome shotgun (WGS) entry which is preliminary data.</text>
</comment>
<dbReference type="RefSeq" id="WP_005483230.1">
    <property type="nucleotide sequence ID" value="NZ_JARULZ010000001.1"/>
</dbReference>
<organism evidence="4 5">
    <name type="scientific">Streptomyces bottropensis</name>
    <dbReference type="NCBI Taxonomy" id="42235"/>
    <lineage>
        <taxon>Bacteria</taxon>
        <taxon>Bacillati</taxon>
        <taxon>Actinomycetota</taxon>
        <taxon>Actinomycetes</taxon>
        <taxon>Kitasatosporales</taxon>
        <taxon>Streptomycetaceae</taxon>
        <taxon>Streptomyces</taxon>
    </lineage>
</organism>
<evidence type="ECO:0000256" key="1">
    <source>
        <dbReference type="SAM" id="MobiDB-lite"/>
    </source>
</evidence>
<dbReference type="GeneID" id="96264307"/>
<evidence type="ECO:0000256" key="2">
    <source>
        <dbReference type="SAM" id="Phobius"/>
    </source>
</evidence>